<dbReference type="Gene3D" id="3.90.470.20">
    <property type="entry name" value="4'-phosphopantetheinyl transferase domain"/>
    <property type="match status" value="2"/>
</dbReference>
<proteinExistence type="predicted"/>
<dbReference type="EMBL" id="PQGA01000006">
    <property type="protein sequence ID" value="POR51601.1"/>
    <property type="molecule type" value="Genomic_DNA"/>
</dbReference>
<evidence type="ECO:0000256" key="2">
    <source>
        <dbReference type="PROSITE-ProRule" id="PRU01363"/>
    </source>
</evidence>
<dbReference type="Proteomes" id="UP000237381">
    <property type="component" value="Unassembled WGS sequence"/>
</dbReference>
<accession>A0A2S4MAC1</accession>
<comment type="caution">
    <text evidence="4">The sequence shown here is derived from an EMBL/GenBank/DDBJ whole genome shotgun (WGS) entry which is preliminary data.</text>
</comment>
<reference evidence="4 5" key="1">
    <citation type="submission" date="2018-01" db="EMBL/GenBank/DDBJ databases">
        <title>Genomic Encyclopedia of Type Strains, Phase III (KMG-III): the genomes of soil and plant-associated and newly described type strains.</title>
        <authorList>
            <person name="Whitman W."/>
        </authorList>
    </citation>
    <scope>NUCLEOTIDE SEQUENCE [LARGE SCALE GENOMIC DNA]</scope>
    <source>
        <strain evidence="4 5">JCM 18070</strain>
    </source>
</reference>
<feature type="active site" description="Proton donor; for dehydratase activity" evidence="2">
    <location>
        <position position="263"/>
    </location>
</feature>
<dbReference type="InterPro" id="IPR042104">
    <property type="entry name" value="PKS_dehydratase_sf"/>
</dbReference>
<dbReference type="Gene3D" id="3.10.129.110">
    <property type="entry name" value="Polyketide synthase dehydratase"/>
    <property type="match status" value="1"/>
</dbReference>
<name>A0A2S4MAC1_9BURK</name>
<dbReference type="PROSITE" id="PS52019">
    <property type="entry name" value="PKS_MFAS_DH"/>
    <property type="match status" value="1"/>
</dbReference>
<dbReference type="InterPro" id="IPR008278">
    <property type="entry name" value="4-PPantetheinyl_Trfase_dom"/>
</dbReference>
<keyword evidence="1 4" id="KW-0808">Transferase</keyword>
<dbReference type="GO" id="GO:0008897">
    <property type="term" value="F:holo-[acyl-carrier-protein] synthase activity"/>
    <property type="evidence" value="ECO:0007669"/>
    <property type="project" value="InterPro"/>
</dbReference>
<dbReference type="Pfam" id="PF01648">
    <property type="entry name" value="ACPS"/>
    <property type="match status" value="1"/>
</dbReference>
<feature type="region of interest" description="C-terminal hotdog fold" evidence="2">
    <location>
        <begin position="199"/>
        <end position="346"/>
    </location>
</feature>
<feature type="domain" description="PKS/mFAS DH" evidence="3">
    <location>
        <begin position="50"/>
        <end position="346"/>
    </location>
</feature>
<dbReference type="Pfam" id="PF14765">
    <property type="entry name" value="PS-DH"/>
    <property type="match status" value="1"/>
</dbReference>
<feature type="active site" description="Proton acceptor; for dehydratase activity" evidence="2">
    <location>
        <position position="82"/>
    </location>
</feature>
<dbReference type="SUPFAM" id="SSF56214">
    <property type="entry name" value="4'-phosphopantetheinyl transferase"/>
    <property type="match status" value="2"/>
</dbReference>
<evidence type="ECO:0000313" key="5">
    <source>
        <dbReference type="Proteomes" id="UP000237381"/>
    </source>
</evidence>
<evidence type="ECO:0000256" key="1">
    <source>
        <dbReference type="ARBA" id="ARBA00022679"/>
    </source>
</evidence>
<gene>
    <name evidence="4" type="ORF">B0G62_106135</name>
</gene>
<dbReference type="AlphaFoldDB" id="A0A2S4MAC1"/>
<evidence type="ECO:0000259" key="3">
    <source>
        <dbReference type="PROSITE" id="PS52019"/>
    </source>
</evidence>
<dbReference type="InterPro" id="IPR049551">
    <property type="entry name" value="PKS_DH_C"/>
</dbReference>
<dbReference type="OrthoDB" id="9778690at2"/>
<dbReference type="InterPro" id="IPR049900">
    <property type="entry name" value="PKS_mFAS_DH"/>
</dbReference>
<evidence type="ECO:0000313" key="4">
    <source>
        <dbReference type="EMBL" id="POR51601.1"/>
    </source>
</evidence>
<dbReference type="InterPro" id="IPR037143">
    <property type="entry name" value="4-PPantetheinyl_Trfase_dom_sf"/>
</dbReference>
<dbReference type="RefSeq" id="WP_103704844.1">
    <property type="nucleotide sequence ID" value="NZ_PQGA01000006.1"/>
</dbReference>
<feature type="region of interest" description="N-terminal hotdog fold" evidence="2">
    <location>
        <begin position="50"/>
        <end position="179"/>
    </location>
</feature>
<organism evidence="4 5">
    <name type="scientific">Paraburkholderia eburnea</name>
    <dbReference type="NCBI Taxonomy" id="1189126"/>
    <lineage>
        <taxon>Bacteria</taxon>
        <taxon>Pseudomonadati</taxon>
        <taxon>Pseudomonadota</taxon>
        <taxon>Betaproteobacteria</taxon>
        <taxon>Burkholderiales</taxon>
        <taxon>Burkholderiaceae</taxon>
        <taxon>Paraburkholderia</taxon>
    </lineage>
</organism>
<keyword evidence="5" id="KW-1185">Reference proteome</keyword>
<protein>
    <submittedName>
        <fullName evidence="4">4'-phosphopantetheinyl transferase superfamily protein</fullName>
    </submittedName>
</protein>
<dbReference type="GO" id="GO:0000287">
    <property type="term" value="F:magnesium ion binding"/>
    <property type="evidence" value="ECO:0007669"/>
    <property type="project" value="InterPro"/>
</dbReference>
<sequence length="622" mass="67327">MLNHHDHGMPIVARLHEVRAAAGLAADEGLAAREAGASTHEPIAEPERVLPFVGDVVHYEPGVAVTIERRLSLDEDLYLADHHFVQADGVKPLSACFPVVPMTVSLEIMAEAAACLAPGFGLVGFEQVSAARWIALADTDSLALRVEGRVRSLDTVREICRIEAQIYVQGETRPSISATVLFSSHYQLDLNLGFGVLNTPKSLSAGHVYEERQLFHGPRFQCLTGDMLVGERGVQADLRVSSPANLLRSTAQPQLLTDPALLDAVGQAMAVWTLQQGGIVFPIGLGKLELYRATPAPGTRVPMRVEITSGAGKTLAADVEIQDGQGGVWLRVKDWRSWRFQWDRKLVAFRRQPERHLLSDELALPPGALDADGVGRRVTKACLTGFDPELLARHYLNVDEMAVFARHAQRSGQAGPAGPAGRQRAWLLGRIAAKDALRAWYARERGPETALHPASFGVANDARGKPVVTGWPEPGAPELTIAHSGDEAVAIAQHASVGVDIERIASRDDAFVRAISSDAEHALLDNLSHDEAWTKEQRDAWITRLWCAKEALGKWLGTGVEGAPHHFEATALDAGGHLHMRHRGSGREAQVSTLQDGAMIVAVCRGCEPEPSGRENSSPSTY</sequence>